<evidence type="ECO:0000259" key="2">
    <source>
        <dbReference type="Pfam" id="PF22600"/>
    </source>
</evidence>
<evidence type="ECO:0000313" key="3">
    <source>
        <dbReference type="EMBL" id="KAF2027911.1"/>
    </source>
</evidence>
<dbReference type="GO" id="GO:0031499">
    <property type="term" value="C:TRAMP complex"/>
    <property type="evidence" value="ECO:0007669"/>
    <property type="project" value="TreeGrafter"/>
</dbReference>
<sequence length="642" mass="72502">MKPSHTRLICRAPNRFTPSIALWQHFIGPQQHIPSQPRFSSTVSEAVQDSTSSDNTVPGPGDSGPLQEEAETRNVLTQNKPSNNAKSVIRKTTTVKGIWHPDKRDASISKNIDTKHAARQASVEAAEQLLTAAKTAFDEGKDYKGVVVQPMLNATTVKESKLPWCLAPEERTILGIDRLAIEIEIFYTYSKPSYYESLARRHVIEQVRKHSRQTLPDHILEVFGSERTGLAMAMSDIDLRLLPQSRIEDPEKVKLPPTHEQRMEGMKNLHKLHFNNLARQKAYLLPWLRYARYPLISLQDKQSGLDIQIVLSNDTSLSRETMKRYMDEYPYLHQLYFVVKAMFDIRGLSDVFRGGFGSYSLFMMIVASIKHLPNKRNDAAGALLHFLKFYKNLDTVKNGVCIEPAVLFKKSEEAVMPDKVKSRLEATVLTLLQGGAAKPLPKYMLSLRDPADKTNDLGRKGIAIKHVQATFKILLADLESNIKSNSRPSLLGPLVGSSYMLNKERRDRLRHYGQKLSSQLKDSLAKTAKMVKEREQAAEEAKLAEEANKESEEDKKKARLVREERDREFTHLAEERNVRLRREAERTAVLDHGDAMASILGMPIADRDPEGQQKHALAEESEAKMEAQAQSGAQSSPEKKNP</sequence>
<dbReference type="InterPro" id="IPR054708">
    <property type="entry name" value="MTPAP-like_central"/>
</dbReference>
<evidence type="ECO:0000256" key="1">
    <source>
        <dbReference type="SAM" id="MobiDB-lite"/>
    </source>
</evidence>
<comment type="caution">
    <text evidence="3">The sequence shown here is derived from an EMBL/GenBank/DDBJ whole genome shotgun (WGS) entry which is preliminary data.</text>
</comment>
<dbReference type="GO" id="GO:0010605">
    <property type="term" value="P:negative regulation of macromolecule metabolic process"/>
    <property type="evidence" value="ECO:0007669"/>
    <property type="project" value="UniProtKB-ARBA"/>
</dbReference>
<feature type="region of interest" description="Disordered" evidence="1">
    <location>
        <begin position="603"/>
        <end position="642"/>
    </location>
</feature>
<dbReference type="Gene3D" id="1.10.1410.10">
    <property type="match status" value="1"/>
</dbReference>
<dbReference type="GO" id="GO:0003729">
    <property type="term" value="F:mRNA binding"/>
    <property type="evidence" value="ECO:0007669"/>
    <property type="project" value="TreeGrafter"/>
</dbReference>
<dbReference type="GO" id="GO:0043634">
    <property type="term" value="P:polyadenylation-dependent ncRNA catabolic process"/>
    <property type="evidence" value="ECO:0007669"/>
    <property type="project" value="TreeGrafter"/>
</dbReference>
<dbReference type="Proteomes" id="UP000799777">
    <property type="component" value="Unassembled WGS sequence"/>
</dbReference>
<dbReference type="InterPro" id="IPR045862">
    <property type="entry name" value="Trf4-like"/>
</dbReference>
<keyword evidence="4" id="KW-1185">Reference proteome</keyword>
<dbReference type="SUPFAM" id="SSF81631">
    <property type="entry name" value="PAP/OAS1 substrate-binding domain"/>
    <property type="match status" value="1"/>
</dbReference>
<protein>
    <recommendedName>
        <fullName evidence="2">Poly(A) RNA polymerase mitochondrial-like central palm domain-containing protein</fullName>
    </recommendedName>
</protein>
<evidence type="ECO:0000313" key="4">
    <source>
        <dbReference type="Proteomes" id="UP000799777"/>
    </source>
</evidence>
<dbReference type="Pfam" id="PF22600">
    <property type="entry name" value="MTPAP-like_central"/>
    <property type="match status" value="1"/>
</dbReference>
<dbReference type="PANTHER" id="PTHR23092">
    <property type="entry name" value="POLY(A) RNA POLYMERASE"/>
    <property type="match status" value="1"/>
</dbReference>
<feature type="domain" description="Poly(A) RNA polymerase mitochondrial-like central palm" evidence="2">
    <location>
        <begin position="182"/>
        <end position="318"/>
    </location>
</feature>
<reference evidence="3" key="1">
    <citation type="journal article" date="2020" name="Stud. Mycol.">
        <title>101 Dothideomycetes genomes: a test case for predicting lifestyles and emergence of pathogens.</title>
        <authorList>
            <person name="Haridas S."/>
            <person name="Albert R."/>
            <person name="Binder M."/>
            <person name="Bloem J."/>
            <person name="Labutti K."/>
            <person name="Salamov A."/>
            <person name="Andreopoulos B."/>
            <person name="Baker S."/>
            <person name="Barry K."/>
            <person name="Bills G."/>
            <person name="Bluhm B."/>
            <person name="Cannon C."/>
            <person name="Castanera R."/>
            <person name="Culley D."/>
            <person name="Daum C."/>
            <person name="Ezra D."/>
            <person name="Gonzalez J."/>
            <person name="Henrissat B."/>
            <person name="Kuo A."/>
            <person name="Liang C."/>
            <person name="Lipzen A."/>
            <person name="Lutzoni F."/>
            <person name="Magnuson J."/>
            <person name="Mondo S."/>
            <person name="Nolan M."/>
            <person name="Ohm R."/>
            <person name="Pangilinan J."/>
            <person name="Park H.-J."/>
            <person name="Ramirez L."/>
            <person name="Alfaro M."/>
            <person name="Sun H."/>
            <person name="Tritt A."/>
            <person name="Yoshinaga Y."/>
            <person name="Zwiers L.-H."/>
            <person name="Turgeon B."/>
            <person name="Goodwin S."/>
            <person name="Spatafora J."/>
            <person name="Crous P."/>
            <person name="Grigoriev I."/>
        </authorList>
    </citation>
    <scope>NUCLEOTIDE SEQUENCE</scope>
    <source>
        <strain evidence="3">CBS 110217</strain>
    </source>
</reference>
<dbReference type="InterPro" id="IPR043519">
    <property type="entry name" value="NT_sf"/>
</dbReference>
<organism evidence="3 4">
    <name type="scientific">Setomelanomma holmii</name>
    <dbReference type="NCBI Taxonomy" id="210430"/>
    <lineage>
        <taxon>Eukaryota</taxon>
        <taxon>Fungi</taxon>
        <taxon>Dikarya</taxon>
        <taxon>Ascomycota</taxon>
        <taxon>Pezizomycotina</taxon>
        <taxon>Dothideomycetes</taxon>
        <taxon>Pleosporomycetidae</taxon>
        <taxon>Pleosporales</taxon>
        <taxon>Pleosporineae</taxon>
        <taxon>Phaeosphaeriaceae</taxon>
        <taxon>Setomelanomma</taxon>
    </lineage>
</organism>
<proteinExistence type="predicted"/>
<dbReference type="OrthoDB" id="273917at2759"/>
<feature type="region of interest" description="Disordered" evidence="1">
    <location>
        <begin position="537"/>
        <end position="563"/>
    </location>
</feature>
<accession>A0A9P4H4H3</accession>
<feature type="compositionally biased region" description="Basic and acidic residues" evidence="1">
    <location>
        <begin position="605"/>
        <end position="625"/>
    </location>
</feature>
<dbReference type="SUPFAM" id="SSF81301">
    <property type="entry name" value="Nucleotidyltransferase"/>
    <property type="match status" value="1"/>
</dbReference>
<dbReference type="AlphaFoldDB" id="A0A9P4H4H3"/>
<gene>
    <name evidence="3" type="ORF">EK21DRAFT_102237</name>
</gene>
<dbReference type="Gene3D" id="3.30.460.10">
    <property type="entry name" value="Beta Polymerase, domain 2"/>
    <property type="match status" value="1"/>
</dbReference>
<dbReference type="GO" id="GO:0031123">
    <property type="term" value="P:RNA 3'-end processing"/>
    <property type="evidence" value="ECO:0007669"/>
    <property type="project" value="TreeGrafter"/>
</dbReference>
<dbReference type="GO" id="GO:0005730">
    <property type="term" value="C:nucleolus"/>
    <property type="evidence" value="ECO:0007669"/>
    <property type="project" value="TreeGrafter"/>
</dbReference>
<dbReference type="GO" id="GO:1990817">
    <property type="term" value="F:poly(A) RNA polymerase activity"/>
    <property type="evidence" value="ECO:0007669"/>
    <property type="project" value="InterPro"/>
</dbReference>
<feature type="compositionally biased region" description="Polar residues" evidence="1">
    <location>
        <begin position="33"/>
        <end position="56"/>
    </location>
</feature>
<feature type="region of interest" description="Disordered" evidence="1">
    <location>
        <begin position="33"/>
        <end position="68"/>
    </location>
</feature>
<name>A0A9P4H4H3_9PLEO</name>
<dbReference type="PANTHER" id="PTHR23092:SF15">
    <property type="entry name" value="INACTIVE NON-CANONICAL POLY(A) RNA POLYMERASE PROTEIN TRF4-2-RELATED"/>
    <property type="match status" value="1"/>
</dbReference>
<dbReference type="EMBL" id="ML978220">
    <property type="protein sequence ID" value="KAF2027911.1"/>
    <property type="molecule type" value="Genomic_DNA"/>
</dbReference>